<dbReference type="PIRSF" id="PIRSF005567">
    <property type="entry name" value="Coatomer_beta'_subunit"/>
    <property type="match status" value="1"/>
</dbReference>
<dbReference type="InterPro" id="IPR036322">
    <property type="entry name" value="WD40_repeat_dom_sf"/>
</dbReference>
<evidence type="ECO:0000256" key="10">
    <source>
        <dbReference type="ARBA" id="ARBA00023136"/>
    </source>
</evidence>
<evidence type="ECO:0000256" key="6">
    <source>
        <dbReference type="ARBA" id="ARBA00022737"/>
    </source>
</evidence>
<feature type="repeat" description="WD" evidence="13">
    <location>
        <begin position="104"/>
        <end position="136"/>
    </location>
</feature>
<dbReference type="Gene3D" id="2.130.10.10">
    <property type="entry name" value="YVTN repeat-like/Quinoprotein amine dehydrogenase"/>
    <property type="match status" value="1"/>
</dbReference>
<keyword evidence="5 13" id="KW-0853">WD repeat</keyword>
<reference evidence="17 18" key="1">
    <citation type="submission" date="2024-05" db="EMBL/GenBank/DDBJ databases">
        <title>Long read based assembly of the Candida bracarensis genome reveals expanded adhesin content.</title>
        <authorList>
            <person name="Marcet-Houben M."/>
            <person name="Ksiezopolska E."/>
            <person name="Gabaldon T."/>
        </authorList>
    </citation>
    <scope>NUCLEOTIDE SEQUENCE [LARGE SCALE GENOMIC DNA]</scope>
    <source>
        <strain evidence="17 18">CBM6</strain>
    </source>
</reference>
<dbReference type="Pfam" id="PF23953">
    <property type="entry name" value="TPR_COPA_B"/>
    <property type="match status" value="1"/>
</dbReference>
<proteinExistence type="inferred from homology"/>
<dbReference type="Proteomes" id="UP001623330">
    <property type="component" value="Unassembled WGS sequence"/>
</dbReference>
<dbReference type="InterPro" id="IPR050844">
    <property type="entry name" value="Coatomer_complex_subunit"/>
</dbReference>
<feature type="domain" description="COPA/B second beta-propeller" evidence="15">
    <location>
        <begin position="337"/>
        <end position="601"/>
    </location>
</feature>
<dbReference type="CDD" id="cd00200">
    <property type="entry name" value="WD40"/>
    <property type="match status" value="1"/>
</dbReference>
<keyword evidence="4 12" id="KW-0963">Cytoplasm</keyword>
<evidence type="ECO:0000256" key="3">
    <source>
        <dbReference type="ARBA" id="ARBA00022448"/>
    </source>
</evidence>
<dbReference type="Pfam" id="PF00400">
    <property type="entry name" value="WD40"/>
    <property type="match status" value="4"/>
</dbReference>
<dbReference type="SUPFAM" id="SSF51004">
    <property type="entry name" value="C-terminal (heme d1) domain of cytochrome cd1-nitrite reductase"/>
    <property type="match status" value="1"/>
</dbReference>
<protein>
    <recommendedName>
        <fullName evidence="12">Coatomer subunit beta'</fullName>
    </recommendedName>
</protein>
<evidence type="ECO:0000256" key="12">
    <source>
        <dbReference type="PIRNR" id="PIRNR005567"/>
    </source>
</evidence>
<evidence type="ECO:0000256" key="4">
    <source>
        <dbReference type="ARBA" id="ARBA00022490"/>
    </source>
</evidence>
<evidence type="ECO:0000256" key="14">
    <source>
        <dbReference type="SAM" id="MobiDB-lite"/>
    </source>
</evidence>
<dbReference type="InterPro" id="IPR015943">
    <property type="entry name" value="WD40/YVTN_repeat-like_dom_sf"/>
</dbReference>
<dbReference type="Pfam" id="PF04053">
    <property type="entry name" value="B-prop_COPA_B_2nd"/>
    <property type="match status" value="1"/>
</dbReference>
<evidence type="ECO:0000256" key="13">
    <source>
        <dbReference type="PROSITE-ProRule" id="PRU00221"/>
    </source>
</evidence>
<feature type="domain" description="COPA/B TPR" evidence="16">
    <location>
        <begin position="618"/>
        <end position="802"/>
    </location>
</feature>
<dbReference type="InterPro" id="IPR011048">
    <property type="entry name" value="Haem_d1_sf"/>
</dbReference>
<keyword evidence="8 12" id="KW-0653">Protein transport</keyword>
<dbReference type="InterPro" id="IPR006692">
    <property type="entry name" value="Beta-prop_COPA/B_2nd"/>
</dbReference>
<dbReference type="InterPro" id="IPR020472">
    <property type="entry name" value="WD40_PAC1"/>
</dbReference>
<comment type="function">
    <text evidence="12">The coatomer is a cytosolic protein complex that binds to dilysine motifs and reversibly associates with Golgi non-clathrin-coated vesicles, which further mediate biosynthetic protein transport from the ER, via the Golgi up to the trans Golgi network. Coatomer complex is required for budding from Golgi membranes, and is essential for the retrograde Golgi-to-ER transport of dilysine-tagged proteins.</text>
</comment>
<keyword evidence="9 12" id="KW-0333">Golgi apparatus</keyword>
<keyword evidence="7 12" id="KW-0931">ER-Golgi transport</keyword>
<feature type="repeat" description="WD" evidence="13">
    <location>
        <begin position="147"/>
        <end position="189"/>
    </location>
</feature>
<comment type="subcellular location">
    <subcellularLocation>
        <location evidence="1 12">Cytoplasmic vesicle</location>
        <location evidence="1 12">COPI-coated vesicle membrane</location>
        <topology evidence="1 12">Peripheral membrane protein</topology>
        <orientation evidence="1 12">Cytoplasmic side</orientation>
    </subcellularLocation>
    <subcellularLocation>
        <location evidence="12">Golgi apparatus membrane</location>
        <topology evidence="12">Peripheral membrane protein</topology>
        <orientation evidence="12">Cytoplasmic side</orientation>
    </subcellularLocation>
    <text evidence="12">The coatomer is cytoplasmic or polymerized on the cytoplasmic side of the Golgi, as well as on the vesicles/buds originating from it.</text>
</comment>
<feature type="region of interest" description="Disordered" evidence="14">
    <location>
        <begin position="823"/>
        <end position="916"/>
    </location>
</feature>
<dbReference type="InterPro" id="IPR001680">
    <property type="entry name" value="WD40_rpt"/>
</dbReference>
<keyword evidence="6" id="KW-0677">Repeat</keyword>
<dbReference type="CDD" id="cd22947">
    <property type="entry name" value="Coatomer_WDAD_beta-like"/>
    <property type="match status" value="1"/>
</dbReference>
<feature type="repeat" description="WD" evidence="13">
    <location>
        <begin position="20"/>
        <end position="61"/>
    </location>
</feature>
<comment type="subunit">
    <text evidence="12">Oligomeric complex that consists of at least the alpha, beta, beta', gamma, delta, epsilon and zeta subunits.</text>
</comment>
<evidence type="ECO:0000256" key="1">
    <source>
        <dbReference type="ARBA" id="ARBA00004347"/>
    </source>
</evidence>
<feature type="compositionally biased region" description="Polar residues" evidence="14">
    <location>
        <begin position="842"/>
        <end position="852"/>
    </location>
</feature>
<feature type="compositionally biased region" description="Basic and acidic residues" evidence="14">
    <location>
        <begin position="900"/>
        <end position="916"/>
    </location>
</feature>
<evidence type="ECO:0000256" key="7">
    <source>
        <dbReference type="ARBA" id="ARBA00022892"/>
    </source>
</evidence>
<evidence type="ECO:0000256" key="9">
    <source>
        <dbReference type="ARBA" id="ARBA00023034"/>
    </source>
</evidence>
<dbReference type="EMBL" id="JBEVYD010000009">
    <property type="protein sequence ID" value="KAL3230510.1"/>
    <property type="molecule type" value="Genomic_DNA"/>
</dbReference>
<comment type="similarity">
    <text evidence="2 12">Belongs to the WD repeat COPB2 family.</text>
</comment>
<keyword evidence="3 12" id="KW-0813">Transport</keyword>
<evidence type="ECO:0000256" key="5">
    <source>
        <dbReference type="ARBA" id="ARBA00022574"/>
    </source>
</evidence>
<dbReference type="PANTHER" id="PTHR19876:SF2">
    <property type="entry name" value="COATOMER SUBUNIT BETA"/>
    <property type="match status" value="1"/>
</dbReference>
<keyword evidence="18" id="KW-1185">Reference proteome</keyword>
<evidence type="ECO:0000259" key="16">
    <source>
        <dbReference type="Pfam" id="PF23953"/>
    </source>
</evidence>
<dbReference type="SUPFAM" id="SSF50978">
    <property type="entry name" value="WD40 repeat-like"/>
    <property type="match status" value="1"/>
</dbReference>
<feature type="repeat" description="WD" evidence="13">
    <location>
        <begin position="235"/>
        <end position="276"/>
    </location>
</feature>
<evidence type="ECO:0000313" key="18">
    <source>
        <dbReference type="Proteomes" id="UP001623330"/>
    </source>
</evidence>
<sequence length="916" mass="103530">MRRCFVLSRVRLQNYKQKTFSKRSNRVKGIDLHPSEPWVLTTLYSGRVEIWNYETQQEVRSIQVTDSPVRAGKFITRKNWIVVGSDDNKVRVFNYNTGEKVADFIAHPDYIRSIAVHPSKPYILTGSDDLTIKLWNWEKDWALEQTFKDHEHFVMCVAFNPKDPNVFASGCLDHKVKVWSLGQSTPNFTLHTGQEKGVNYVDYYPLPDKPYLITSSDDTTVKIFDYQTKSCVATLEGHMSNVSYAVFHPTLPIIISGSEDGTVKLWNSSTYKLEKTLNLGLERSWCIATHPTGRKNCIASGFDSGFTVLSLGNDVPTLSLDPVGKLVWSGGKNASVSDIFTAVIRGNEDVDQDEPLPLQTKELGSVDVFPQSMSHSPNGRFVTVVGDGEFVIYTALAWRNKAFGKCQDFVWGPDSNSYALIDETGQVRYYKNFKEVTSWTIPVSYGVDRLFGGALLGLKSDGFTYFFDWDSGSLVRRIDVDSKDVIWSDNGELLMILNKDSDQNEGSGAYSLIFNRDVFIEANEQGAIDETEGVDEAFDVLHELSETVTSGKWVGDVFIYTTSSNRLNYFVGGKVHNLAHYTKEMYILGYLPRDNKLYLVDKEIHVYGHKLSIEVLEFQTLTLRGELEEAMESILPNITDKDALNKVARFLEGQEFYDEALEIATDKDHKFDLALKVGQLDYAHSVLSEDDSDLKWRSLGDAALQKFHFKYAIEAYEKANDLDSLFLLYSSFNLKDKLITIGERAEELQRYNLAFDAYWVVGEISKIKDLLIKSGRLSEAAIVSYTYGLKDEEVLEVIKQWKEKLILDKGNDKIASRICDTTDGLPVRTPASSPLIDLQQDKPASSPASDTKATSETKSNKKDKKKNKQKKEQENLIDLESTTPVESSAPAEELQQETDIADKKEEVQDKVESKKE</sequence>
<dbReference type="PROSITE" id="PS50294">
    <property type="entry name" value="WD_REPEATS_REGION"/>
    <property type="match status" value="3"/>
</dbReference>
<evidence type="ECO:0000256" key="11">
    <source>
        <dbReference type="ARBA" id="ARBA00023329"/>
    </source>
</evidence>
<dbReference type="PRINTS" id="PR00320">
    <property type="entry name" value="GPROTEINBRPT"/>
</dbReference>
<comment type="caution">
    <text evidence="17">The sequence shown here is derived from an EMBL/GenBank/DDBJ whole genome shotgun (WGS) entry which is preliminary data.</text>
</comment>
<accession>A0ABR4NQT4</accession>
<name>A0ABR4NQT4_9SACH</name>
<evidence type="ECO:0000259" key="15">
    <source>
        <dbReference type="Pfam" id="PF04053"/>
    </source>
</evidence>
<keyword evidence="11 12" id="KW-0968">Cytoplasmic vesicle</keyword>
<dbReference type="Gene3D" id="1.25.40.470">
    <property type="match status" value="1"/>
</dbReference>
<evidence type="ECO:0000256" key="8">
    <source>
        <dbReference type="ARBA" id="ARBA00022927"/>
    </source>
</evidence>
<dbReference type="SMART" id="SM00320">
    <property type="entry name" value="WD40"/>
    <property type="match status" value="7"/>
</dbReference>
<keyword evidence="10 12" id="KW-0472">Membrane</keyword>
<gene>
    <name evidence="17" type="ORF">RNJ44_00959</name>
</gene>
<dbReference type="PROSITE" id="PS50082">
    <property type="entry name" value="WD_REPEATS_2"/>
    <property type="match status" value="4"/>
</dbReference>
<evidence type="ECO:0000256" key="2">
    <source>
        <dbReference type="ARBA" id="ARBA00010844"/>
    </source>
</evidence>
<dbReference type="InterPro" id="IPR056176">
    <property type="entry name" value="TPR_COPA_B"/>
</dbReference>
<dbReference type="InterPro" id="IPR016453">
    <property type="entry name" value="COPB2"/>
</dbReference>
<dbReference type="PANTHER" id="PTHR19876">
    <property type="entry name" value="COATOMER"/>
    <property type="match status" value="1"/>
</dbReference>
<evidence type="ECO:0000313" key="17">
    <source>
        <dbReference type="EMBL" id="KAL3230510.1"/>
    </source>
</evidence>
<organism evidence="17 18">
    <name type="scientific">Nakaseomyces bracarensis</name>
    <dbReference type="NCBI Taxonomy" id="273131"/>
    <lineage>
        <taxon>Eukaryota</taxon>
        <taxon>Fungi</taxon>
        <taxon>Dikarya</taxon>
        <taxon>Ascomycota</taxon>
        <taxon>Saccharomycotina</taxon>
        <taxon>Saccharomycetes</taxon>
        <taxon>Saccharomycetales</taxon>
        <taxon>Saccharomycetaceae</taxon>
        <taxon>Nakaseomyces</taxon>
    </lineage>
</organism>